<gene>
    <name evidence="2" type="ORF">MVEN_01642800</name>
</gene>
<keyword evidence="1" id="KW-0472">Membrane</keyword>
<dbReference type="InterPro" id="IPR001499">
    <property type="entry name" value="GPCR_STE3"/>
</dbReference>
<dbReference type="EMBL" id="JACAZI010000014">
    <property type="protein sequence ID" value="KAF7344816.1"/>
    <property type="molecule type" value="Genomic_DNA"/>
</dbReference>
<dbReference type="AlphaFoldDB" id="A0A8H7CQS8"/>
<feature type="transmembrane region" description="Helical" evidence="1">
    <location>
        <begin position="34"/>
        <end position="53"/>
    </location>
</feature>
<keyword evidence="2" id="KW-0675">Receptor</keyword>
<comment type="caution">
    <text evidence="2">The sequence shown here is derived from an EMBL/GenBank/DDBJ whole genome shotgun (WGS) entry which is preliminary data.</text>
</comment>
<sequence>MVETAGAISAALIAAFERLRPAKADKRHAVLVDLAIGLAISFVHIPIRVCLGFRHRYDLLEKAGWYPTTYNVVSACPVRYLGPNITLICTCYVVLTLRPLPPMRHIAQFVSSNSGLTAMRYFRLVAVTSLELSSTSPYTSPPRAHPLLHKPNPFSGAKSLLNSFPFTPVKPRPDSLFTDCGTNTDTHSNMSCPPHLRVPLSHCHRTTVHMTSRRAYVAYPSWSSSSYPETETEPATEGHAIQAPCIRMPTMHNARARRRGRSCASLDPMPMSRRLDGGFLYSLPSLLSLFHYHFCISSLTPAYIRKNQTAMSSQHFYGLYGLYSLYGVYGCLCGSP</sequence>
<protein>
    <submittedName>
        <fullName evidence="2">Pheromone receptor Rcb3 B43</fullName>
    </submittedName>
</protein>
<dbReference type="Pfam" id="PF02076">
    <property type="entry name" value="STE3"/>
    <property type="match status" value="1"/>
</dbReference>
<proteinExistence type="predicted"/>
<keyword evidence="1" id="KW-0812">Transmembrane</keyword>
<evidence type="ECO:0000313" key="2">
    <source>
        <dbReference type="EMBL" id="KAF7344816.1"/>
    </source>
</evidence>
<keyword evidence="1" id="KW-1133">Transmembrane helix</keyword>
<organism evidence="2 3">
    <name type="scientific">Mycena venus</name>
    <dbReference type="NCBI Taxonomy" id="2733690"/>
    <lineage>
        <taxon>Eukaryota</taxon>
        <taxon>Fungi</taxon>
        <taxon>Dikarya</taxon>
        <taxon>Basidiomycota</taxon>
        <taxon>Agaricomycotina</taxon>
        <taxon>Agaricomycetes</taxon>
        <taxon>Agaricomycetidae</taxon>
        <taxon>Agaricales</taxon>
        <taxon>Marasmiineae</taxon>
        <taxon>Mycenaceae</taxon>
        <taxon>Mycena</taxon>
    </lineage>
</organism>
<reference evidence="2" key="1">
    <citation type="submission" date="2020-05" db="EMBL/GenBank/DDBJ databases">
        <title>Mycena genomes resolve the evolution of fungal bioluminescence.</title>
        <authorList>
            <person name="Tsai I.J."/>
        </authorList>
    </citation>
    <scope>NUCLEOTIDE SEQUENCE</scope>
    <source>
        <strain evidence="2">CCC161011</strain>
    </source>
</reference>
<dbReference type="GO" id="GO:0004932">
    <property type="term" value="F:mating-type factor pheromone receptor activity"/>
    <property type="evidence" value="ECO:0007669"/>
    <property type="project" value="InterPro"/>
</dbReference>
<dbReference type="Proteomes" id="UP000620124">
    <property type="component" value="Unassembled WGS sequence"/>
</dbReference>
<dbReference type="GO" id="GO:0016020">
    <property type="term" value="C:membrane"/>
    <property type="evidence" value="ECO:0007669"/>
    <property type="project" value="InterPro"/>
</dbReference>
<evidence type="ECO:0000313" key="3">
    <source>
        <dbReference type="Proteomes" id="UP000620124"/>
    </source>
</evidence>
<accession>A0A8H7CQS8</accession>
<name>A0A8H7CQS8_9AGAR</name>
<dbReference type="OrthoDB" id="2874149at2759"/>
<keyword evidence="3" id="KW-1185">Reference proteome</keyword>
<evidence type="ECO:0000256" key="1">
    <source>
        <dbReference type="SAM" id="Phobius"/>
    </source>
</evidence>